<evidence type="ECO:0000313" key="18">
    <source>
        <dbReference type="EMBL" id="CDG71853.1"/>
    </source>
</evidence>
<evidence type="ECO:0000256" key="8">
    <source>
        <dbReference type="ARBA" id="ARBA00022723"/>
    </source>
</evidence>
<evidence type="ECO:0000256" key="15">
    <source>
        <dbReference type="ARBA" id="ARBA00061781"/>
    </source>
</evidence>
<evidence type="ECO:0000256" key="5">
    <source>
        <dbReference type="ARBA" id="ARBA00013824"/>
    </source>
</evidence>
<evidence type="ECO:0000256" key="9">
    <source>
        <dbReference type="ARBA" id="ARBA00022741"/>
    </source>
</evidence>
<dbReference type="GO" id="GO:0005739">
    <property type="term" value="C:mitochondrion"/>
    <property type="evidence" value="ECO:0007669"/>
    <property type="project" value="TreeGrafter"/>
</dbReference>
<dbReference type="FunFam" id="3.40.50.10050:FF:000002">
    <property type="entry name" value="Eukaryotic translation initiation factor 5B"/>
    <property type="match status" value="1"/>
</dbReference>
<feature type="domain" description="Tr-type G" evidence="17">
    <location>
        <begin position="682"/>
        <end position="900"/>
    </location>
</feature>
<dbReference type="Pfam" id="PF11987">
    <property type="entry name" value="IF-2"/>
    <property type="match status" value="1"/>
</dbReference>
<feature type="region of interest" description="Disordered" evidence="16">
    <location>
        <begin position="505"/>
        <end position="540"/>
    </location>
</feature>
<dbReference type="SUPFAM" id="SSF50447">
    <property type="entry name" value="Translation proteins"/>
    <property type="match status" value="1"/>
</dbReference>
<feature type="compositionally biased region" description="Basic and acidic residues" evidence="16">
    <location>
        <begin position="661"/>
        <end position="677"/>
    </location>
</feature>
<comment type="subunit">
    <text evidence="15">Interacts through its C-terminal domain (CTD) with the CTD of eIF1A (EIF1AX) or with the CTD of EIF5 (mutually exclusive) through a common binding site. Interacts with eIF1A (EIF1AX) from the location of the start codon by the 43S complex until the formation of the 80S complex. Interacts with ANXA5 in a calcium and phospholipid-dependent manner.</text>
</comment>
<keyword evidence="9" id="KW-0547">Nucleotide-binding</keyword>
<evidence type="ECO:0000256" key="7">
    <source>
        <dbReference type="ARBA" id="ARBA00022540"/>
    </source>
</evidence>
<dbReference type="GO" id="GO:0003924">
    <property type="term" value="F:GTPase activity"/>
    <property type="evidence" value="ECO:0007669"/>
    <property type="project" value="InterPro"/>
</dbReference>
<feature type="compositionally biased region" description="Basic and acidic residues" evidence="16">
    <location>
        <begin position="55"/>
        <end position="64"/>
    </location>
</feature>
<keyword evidence="12" id="KW-0342">GTP-binding</keyword>
<feature type="compositionally biased region" description="Basic residues" evidence="16">
    <location>
        <begin position="523"/>
        <end position="534"/>
    </location>
</feature>
<name>T2MHU6_HYDVU</name>
<keyword evidence="6" id="KW-0963">Cytoplasm</keyword>
<dbReference type="EMBL" id="HAAD01005621">
    <property type="protein sequence ID" value="CDG71853.1"/>
    <property type="molecule type" value="mRNA"/>
</dbReference>
<feature type="compositionally biased region" description="Basic and acidic residues" evidence="16">
    <location>
        <begin position="317"/>
        <end position="331"/>
    </location>
</feature>
<dbReference type="GO" id="GO:0005525">
    <property type="term" value="F:GTP binding"/>
    <property type="evidence" value="ECO:0007669"/>
    <property type="project" value="UniProtKB-KW"/>
</dbReference>
<dbReference type="EC" id="3.6.5.3" evidence="4"/>
<dbReference type="OrthoDB" id="4928at2759"/>
<dbReference type="PROSITE" id="PS51722">
    <property type="entry name" value="G_TR_2"/>
    <property type="match status" value="1"/>
</dbReference>
<dbReference type="InterPro" id="IPR005225">
    <property type="entry name" value="Small_GTP-bd"/>
</dbReference>
<feature type="compositionally biased region" description="Basic and acidic residues" evidence="16">
    <location>
        <begin position="338"/>
        <end position="359"/>
    </location>
</feature>
<evidence type="ECO:0000256" key="12">
    <source>
        <dbReference type="ARBA" id="ARBA00023134"/>
    </source>
</evidence>
<accession>T2MHU6</accession>
<comment type="similarity">
    <text evidence="3">Belongs to the TRAFAC class translation factor GTPase superfamily. Classic translation factor GTPase family. IF-2 subfamily.</text>
</comment>
<evidence type="ECO:0000256" key="3">
    <source>
        <dbReference type="ARBA" id="ARBA00007733"/>
    </source>
</evidence>
<dbReference type="InterPro" id="IPR000795">
    <property type="entry name" value="T_Tr_GTP-bd_dom"/>
</dbReference>
<feature type="compositionally biased region" description="Basic and acidic residues" evidence="16">
    <location>
        <begin position="187"/>
        <end position="199"/>
    </location>
</feature>
<dbReference type="InterPro" id="IPR009000">
    <property type="entry name" value="Transl_B-barrel_sf"/>
</dbReference>
<evidence type="ECO:0000256" key="10">
    <source>
        <dbReference type="ARBA" id="ARBA00022801"/>
    </source>
</evidence>
<keyword evidence="7 18" id="KW-0396">Initiation factor</keyword>
<evidence type="ECO:0000256" key="16">
    <source>
        <dbReference type="SAM" id="MobiDB-lite"/>
    </source>
</evidence>
<dbReference type="Pfam" id="PF00009">
    <property type="entry name" value="GTP_EFTU"/>
    <property type="match status" value="1"/>
</dbReference>
<dbReference type="SUPFAM" id="SSF52156">
    <property type="entry name" value="Initiation factor IF2/eIF5b, domain 3"/>
    <property type="match status" value="1"/>
</dbReference>
<evidence type="ECO:0000256" key="1">
    <source>
        <dbReference type="ARBA" id="ARBA00001944"/>
    </source>
</evidence>
<dbReference type="FunFam" id="2.40.30.10:FF:000013">
    <property type="entry name" value="eukaryotic translation initiation factor 5B"/>
    <property type="match status" value="1"/>
</dbReference>
<dbReference type="Pfam" id="PF14578">
    <property type="entry name" value="GTP_EFTU_D4"/>
    <property type="match status" value="1"/>
</dbReference>
<keyword evidence="11" id="KW-0648">Protein biosynthesis</keyword>
<evidence type="ECO:0000256" key="4">
    <source>
        <dbReference type="ARBA" id="ARBA00011986"/>
    </source>
</evidence>
<dbReference type="InterPro" id="IPR015760">
    <property type="entry name" value="TIF_IF2"/>
</dbReference>
<feature type="compositionally biased region" description="Basic and acidic residues" evidence="16">
    <location>
        <begin position="418"/>
        <end position="475"/>
    </location>
</feature>
<dbReference type="PRINTS" id="PR00315">
    <property type="entry name" value="ELONGATNFCT"/>
</dbReference>
<comment type="subcellular location">
    <subcellularLocation>
        <location evidence="2">Cytoplasm</location>
    </subcellularLocation>
</comment>
<keyword evidence="10" id="KW-0378">Hydrolase</keyword>
<dbReference type="NCBIfam" id="TIGR00231">
    <property type="entry name" value="small_GTP"/>
    <property type="match status" value="1"/>
</dbReference>
<dbReference type="FunFam" id="2.40.30.10:FF:000026">
    <property type="entry name" value="Eukaryotic translation initiation factor 5B"/>
    <property type="match status" value="1"/>
</dbReference>
<feature type="compositionally biased region" description="Basic and acidic residues" evidence="16">
    <location>
        <begin position="596"/>
        <end position="605"/>
    </location>
</feature>
<feature type="compositionally biased region" description="Basic residues" evidence="16">
    <location>
        <begin position="35"/>
        <end position="44"/>
    </location>
</feature>
<dbReference type="PANTHER" id="PTHR43381:SF4">
    <property type="entry name" value="EUKARYOTIC TRANSLATION INITIATION FACTOR 5B"/>
    <property type="match status" value="1"/>
</dbReference>
<evidence type="ECO:0000256" key="2">
    <source>
        <dbReference type="ARBA" id="ARBA00004496"/>
    </source>
</evidence>
<dbReference type="NCBIfam" id="NF003078">
    <property type="entry name" value="PRK04004.1"/>
    <property type="match status" value="1"/>
</dbReference>
<dbReference type="AlphaFoldDB" id="T2MHU6"/>
<feature type="region of interest" description="Disordered" evidence="16">
    <location>
        <begin position="568"/>
        <end position="677"/>
    </location>
</feature>
<evidence type="ECO:0000256" key="13">
    <source>
        <dbReference type="ARBA" id="ARBA00032478"/>
    </source>
</evidence>
<dbReference type="CDD" id="cd01887">
    <property type="entry name" value="IF2_eIF5B"/>
    <property type="match status" value="1"/>
</dbReference>
<keyword evidence="8" id="KW-0479">Metal-binding</keyword>
<evidence type="ECO:0000256" key="11">
    <source>
        <dbReference type="ARBA" id="ARBA00022917"/>
    </source>
</evidence>
<dbReference type="FunFam" id="3.40.50.300:FF:000112">
    <property type="entry name" value="Eukaryotic translation initiation factor 5B"/>
    <property type="match status" value="1"/>
</dbReference>
<feature type="compositionally biased region" description="Acidic residues" evidence="16">
    <location>
        <begin position="245"/>
        <end position="254"/>
    </location>
</feature>
<dbReference type="GO" id="GO:0003743">
    <property type="term" value="F:translation initiation factor activity"/>
    <property type="evidence" value="ECO:0007669"/>
    <property type="project" value="UniProtKB-KW"/>
</dbReference>
<dbReference type="Gene3D" id="2.40.30.10">
    <property type="entry name" value="Translation factors"/>
    <property type="match status" value="2"/>
</dbReference>
<dbReference type="InterPro" id="IPR027417">
    <property type="entry name" value="P-loop_NTPase"/>
</dbReference>
<evidence type="ECO:0000259" key="17">
    <source>
        <dbReference type="PROSITE" id="PS51722"/>
    </source>
</evidence>
<feature type="region of interest" description="Disordered" evidence="16">
    <location>
        <begin position="1"/>
        <end position="488"/>
    </location>
</feature>
<feature type="compositionally biased region" description="Basic and acidic residues" evidence="16">
    <location>
        <begin position="95"/>
        <end position="109"/>
    </location>
</feature>
<comment type="function">
    <text evidence="14">Plays a role in translation initiation. Ribosome-dependent GTPase that promotes the joining of the 60S ribosomal subunit to the pre-initiation complex to form the 80S initiation complex with the initiator methionine-tRNA in the P-site base paired to the start codon. Together with eIF1A (EIF1AX), actively orients the initiator methionine-tRNA in a conformation that allows 60S ribosomal subunit joining to form the 80S initiation complex. Is released after formation of the 80S initiation complex. Its GTPase activity is not essential for ribosomal subunits joining, but GTP hydrolysis is needed for eIF1A (EIF1AX) ejection quickly followed by EIF5B release to form elongation-competent ribosomes. In contrast to its procaryotic homolog, does not promote recruitment of Met-rRNA to the small ribosomal subunit.</text>
</comment>
<dbReference type="SUPFAM" id="SSF52540">
    <property type="entry name" value="P-loop containing nucleoside triphosphate hydrolases"/>
    <property type="match status" value="1"/>
</dbReference>
<sequence length="1273" mass="144876">MAKGKKSKKQDDNWDDDETVQEADNKKTEENENAHKKKDKKKKGKSIERDDDEEPKIVDSNKNADDDDVLISKKEKKKKKGRHIEQDDDEIMEEIDNKKVAENENAPKNKKDKKKKGKLIEREDDEDLKKVVNEDILNSKNKKKKNKEKYIDDDDEENEETVKPTHKSGFSALMIDDNEDDTNDDNLSSHEAEEVIKEVKSRKKGKKKKESAEVNDLAEILSNLEVSDQNKKAKTKKNKKKKEEDIESAYDEVNDMSIEPEKQVEAVASVKPQVKTEAPNKQETAKAVDNTNDEIKIKSAAEKKAEKKERDKKKKEKEKQKAAQQKKKEEMNQSQIPKAEDTQVEVSKEVPKEEIKKVTIEVSNETQKDGEEESGDETLDSKDKKKKKKKKKKEEDDKAKKIKKPGKSTILAMQEALEQVKKEEERLKAEAEAKARAIEKAEEERLEKIRLEKEKKERKKQREKERKEQLRREGKLLTPAQKEKRRKAEAMMELMKQKGIVFPKKEDVEKSKNESTEIEKPKKVMYGKKKKPQVKKVDTDVNDTKSEITVEQKEEVVDKVKEVNSVTVDSWDETQPSIKSDWAEDLDVKPVIIAEPKSEPKENKEVLTTQISESKESDDDDDESDEESDESESDSEEDSDSEDDTSSDEEIKLTPAMIRQQTREQIQKRRLANEARRSPDKLRAPVICVLGHVDTGKTKILDKIRRTNVQDGEAGGITQQIGATNIPLANIQEQTKMVKEFQKLEMKIPGLLVIDTPGHESFSNLRSRGSNLCDMAILVVDLMHGLEQQTIESINLLKSKKTPFVVALNKIDRVYEWKKSPQTQVEDTIKMQKKVTVDAFNELLNLVIRQFAEQGLNAALHFKNPDEKSYISLVPTSAHSGDGMGDLLALICRLTQSRLAKKLSFSEELESTVMEVKALPGLGTTIDVILVNGKLKEGDTIVTGGIEGAIVTQIRSILTPQPMRELRVKGQYIHHQEIEAAQGVKLCAKDLEKVLAGSPLYVAQSLDEVDVLKEDVDNFVSSSLKAINVSERGVYVQASTLGSLEALLEFLKTSKIPYCGVNIGPVHKKDIMRCSVMLEHEPMYAVILAFDVKIEKDVQEFADREGVRIFSAEIIYHLFDQFTAYCEDYKTKKRDEFKHLAVYPVKLRIMPQHIFNTRDPIVFGVVVEGGTLRLGTPIVVPSQNNLMIGFVTGIEANHKQQEKAATGQEVCVKIDAVPGEAPKLYGRHFTHEDLLVSKITRDSIDVMKQYFREDMQKSDWQLVIELKKLLEIV</sequence>
<feature type="compositionally biased region" description="Basic and acidic residues" evidence="16">
    <location>
        <begin position="505"/>
        <end position="522"/>
    </location>
</feature>
<dbReference type="CDD" id="cd03703">
    <property type="entry name" value="aeIF5B_II"/>
    <property type="match status" value="1"/>
</dbReference>
<dbReference type="InterPro" id="IPR023115">
    <property type="entry name" value="TIF_IF2_dom3"/>
</dbReference>
<gene>
    <name evidence="18" type="primary">EIF5B</name>
</gene>
<dbReference type="CDD" id="cd16266">
    <property type="entry name" value="IF2_aeIF5B_IV"/>
    <property type="match status" value="1"/>
</dbReference>
<dbReference type="Gene3D" id="3.40.50.300">
    <property type="entry name" value="P-loop containing nucleotide triphosphate hydrolases"/>
    <property type="match status" value="1"/>
</dbReference>
<evidence type="ECO:0000256" key="6">
    <source>
        <dbReference type="ARBA" id="ARBA00022490"/>
    </source>
</evidence>
<dbReference type="PANTHER" id="PTHR43381">
    <property type="entry name" value="TRANSLATION INITIATION FACTOR IF-2-RELATED"/>
    <property type="match status" value="1"/>
</dbReference>
<feature type="compositionally biased region" description="Basic and acidic residues" evidence="16">
    <location>
        <begin position="23"/>
        <end position="34"/>
    </location>
</feature>
<evidence type="ECO:0000256" key="14">
    <source>
        <dbReference type="ARBA" id="ARBA00053410"/>
    </source>
</evidence>
<feature type="compositionally biased region" description="Basic residues" evidence="16">
    <location>
        <begin position="200"/>
        <end position="209"/>
    </location>
</feature>
<reference evidence="18" key="1">
    <citation type="journal article" date="2013" name="Genome Biol. Evol.">
        <title>Punctuated emergences of genetic and phenotypic innovations in eumetazoan, bilaterian, euteleostome, and hominidae ancestors.</title>
        <authorList>
            <person name="Wenger Y."/>
            <person name="Galliot B."/>
        </authorList>
    </citation>
    <scope>NUCLEOTIDE SEQUENCE</scope>
    <source>
        <tissue evidence="18">Whole animals</tissue>
    </source>
</reference>
<dbReference type="GO" id="GO:0046872">
    <property type="term" value="F:metal ion binding"/>
    <property type="evidence" value="ECO:0007669"/>
    <property type="project" value="UniProtKB-KW"/>
</dbReference>
<protein>
    <recommendedName>
        <fullName evidence="5">Eukaryotic translation initiation factor 5B</fullName>
        <ecNumber evidence="4">3.6.5.3</ecNumber>
    </recommendedName>
    <alternativeName>
        <fullName evidence="13">Translation initiation factor IF-2</fullName>
    </alternativeName>
</protein>
<feature type="compositionally biased region" description="Basic and acidic residues" evidence="16">
    <location>
        <begin position="293"/>
        <end position="309"/>
    </location>
</feature>
<proteinExistence type="evidence at transcript level"/>
<dbReference type="InterPro" id="IPR036925">
    <property type="entry name" value="TIF_IF2_dom3_sf"/>
</dbReference>
<dbReference type="Gene3D" id="3.40.50.10050">
    <property type="entry name" value="Translation initiation factor IF- 2, domain 3"/>
    <property type="match status" value="1"/>
</dbReference>
<comment type="cofactor">
    <cofactor evidence="1">
        <name>a monovalent cation</name>
        <dbReference type="ChEBI" id="CHEBI:60242"/>
    </cofactor>
</comment>
<dbReference type="InterPro" id="IPR029459">
    <property type="entry name" value="EFTU-type"/>
</dbReference>
<feature type="compositionally biased region" description="Acidic residues" evidence="16">
    <location>
        <begin position="616"/>
        <end position="648"/>
    </location>
</feature>
<organism evidence="18">
    <name type="scientific">Hydra vulgaris</name>
    <name type="common">Hydra</name>
    <name type="synonym">Hydra attenuata</name>
    <dbReference type="NCBI Taxonomy" id="6087"/>
    <lineage>
        <taxon>Eukaryota</taxon>
        <taxon>Metazoa</taxon>
        <taxon>Cnidaria</taxon>
        <taxon>Hydrozoa</taxon>
        <taxon>Hydroidolina</taxon>
        <taxon>Anthoathecata</taxon>
        <taxon>Aplanulata</taxon>
        <taxon>Hydridae</taxon>
        <taxon>Hydra</taxon>
    </lineage>
</organism>